<dbReference type="SUPFAM" id="SSF56112">
    <property type="entry name" value="Protein kinase-like (PK-like)"/>
    <property type="match status" value="1"/>
</dbReference>
<dbReference type="GO" id="GO:0005737">
    <property type="term" value="C:cytoplasm"/>
    <property type="evidence" value="ECO:0007669"/>
    <property type="project" value="TreeGrafter"/>
</dbReference>
<comment type="similarity">
    <text evidence="1">Belongs to the choline/ethanolamine kinase family.</text>
</comment>
<dbReference type="FunCoup" id="G7E4H9">
    <property type="interactions" value="285"/>
</dbReference>
<feature type="region of interest" description="Disordered" evidence="2">
    <location>
        <begin position="1"/>
        <end position="53"/>
    </location>
</feature>
<reference evidence="3 4" key="1">
    <citation type="journal article" date="2011" name="J. Gen. Appl. Microbiol.">
        <title>Draft genome sequencing of the enigmatic basidiomycete Mixia osmundae.</title>
        <authorList>
            <person name="Nishida H."/>
            <person name="Nagatsuka Y."/>
            <person name="Sugiyama J."/>
        </authorList>
    </citation>
    <scope>NUCLEOTIDE SEQUENCE [LARGE SCALE GENOMIC DNA]</scope>
    <source>
        <strain evidence="4">CBS 9802 / IAM 14324 / JCM 22182 / KY 12970</strain>
    </source>
</reference>
<dbReference type="AlphaFoldDB" id="G7E4H9"/>
<evidence type="ECO:0000256" key="1">
    <source>
        <dbReference type="ARBA" id="ARBA00038211"/>
    </source>
</evidence>
<protein>
    <recommendedName>
        <fullName evidence="5">Choline kinase N-terminal domain-containing protein</fullName>
    </recommendedName>
</protein>
<feature type="region of interest" description="Disordered" evidence="2">
    <location>
        <begin position="262"/>
        <end position="302"/>
    </location>
</feature>
<comment type="caution">
    <text evidence="3">The sequence shown here is derived from an EMBL/GenBank/DDBJ whole genome shotgun (WGS) entry which is preliminary data.</text>
</comment>
<accession>G7E4H9</accession>
<feature type="region of interest" description="Disordered" evidence="2">
    <location>
        <begin position="70"/>
        <end position="108"/>
    </location>
</feature>
<dbReference type="HOGENOM" id="CLU_012712_5_0_1"/>
<feature type="compositionally biased region" description="Polar residues" evidence="2">
    <location>
        <begin position="274"/>
        <end position="289"/>
    </location>
</feature>
<feature type="compositionally biased region" description="Acidic residues" evidence="2">
    <location>
        <begin position="77"/>
        <end position="96"/>
    </location>
</feature>
<dbReference type="Pfam" id="PF01633">
    <property type="entry name" value="Choline_kinase"/>
    <property type="match status" value="2"/>
</dbReference>
<feature type="region of interest" description="Disordered" evidence="2">
    <location>
        <begin position="323"/>
        <end position="367"/>
    </location>
</feature>
<feature type="compositionally biased region" description="Polar residues" evidence="2">
    <location>
        <begin position="339"/>
        <end position="348"/>
    </location>
</feature>
<dbReference type="OMA" id="PHILGTF"/>
<dbReference type="OrthoDB" id="10267235at2759"/>
<dbReference type="Proteomes" id="UP000009131">
    <property type="component" value="Unassembled WGS sequence"/>
</dbReference>
<dbReference type="Gene3D" id="3.30.200.20">
    <property type="entry name" value="Phosphorylase Kinase, domain 1"/>
    <property type="match status" value="1"/>
</dbReference>
<proteinExistence type="inferred from homology"/>
<sequence>MSAPSGGPVSPLTRPTASPLLATSSRSHSRGASTRSAGYARSPLVYPQPDERLVDDVELFSLDEAGDRKLSTLSLHDEEDSSSGREMDEEEDDEEGQGTFEHESVHTYGVPRSSQVLTTKLYKTPGFATQLLGLLRDDLGIGGWDGLPKDLGAEDLSIHKVSGSLTNAVFFISYPLAPQPPPTILLRIYGPSSGALISRQTELHILHTLSAVYGIGPRIFGTFENGRVEEYFESRPLDRLEMRDHKMSRWIGRRMKELHTVDVNKMRLPEPASNGPSRSNSVDTSSQTEPIRPPIYDRASNASGISLNSQSSEFSFGSSYSASSFGSRSVPPSPALAAQTGTSESNAVNKKRSKVGSRRGSSSSSGRRAKLNLAVWENITRWTREAKRVFKDFDQLDTMVAKDDKTVHPLPDGSHLNPLQSPAHMLAFRRSFNLPLFEQQVKAYRAWLRDWEMKNGKSKRVFAHNDTQCGNLLILAPKDGALDPEKLVAAGGLRVSHQALTVIDFEYASLNPRGFDIANHFVEFQTDYQHNTLSHTLTHAPYPSPEERRRFYRAYIGSDGGTDVVTDDLDDPATAARSLKREDARVLRLEEEVTVWAPSSHAMWCVWGIIQARDEIVAKIDEWTTTGYKAHARPEETDRPHLERSKSGDIVDSVSGAAVEDPSPAQQAAAADFDYLSYSIGRLDIFRSLTRSLETEA</sequence>
<evidence type="ECO:0000256" key="2">
    <source>
        <dbReference type="SAM" id="MobiDB-lite"/>
    </source>
</evidence>
<organism evidence="3 4">
    <name type="scientific">Mixia osmundae (strain CBS 9802 / IAM 14324 / JCM 22182 / KY 12970)</name>
    <dbReference type="NCBI Taxonomy" id="764103"/>
    <lineage>
        <taxon>Eukaryota</taxon>
        <taxon>Fungi</taxon>
        <taxon>Dikarya</taxon>
        <taxon>Basidiomycota</taxon>
        <taxon>Pucciniomycotina</taxon>
        <taxon>Mixiomycetes</taxon>
        <taxon>Mixiales</taxon>
        <taxon>Mixiaceae</taxon>
        <taxon>Mixia</taxon>
    </lineage>
</organism>
<evidence type="ECO:0000313" key="3">
    <source>
        <dbReference type="EMBL" id="GAA97739.1"/>
    </source>
</evidence>
<dbReference type="GO" id="GO:0004103">
    <property type="term" value="F:choline kinase activity"/>
    <property type="evidence" value="ECO:0007669"/>
    <property type="project" value="TreeGrafter"/>
</dbReference>
<dbReference type="GO" id="GO:0004305">
    <property type="term" value="F:ethanolamine kinase activity"/>
    <property type="evidence" value="ECO:0007669"/>
    <property type="project" value="TreeGrafter"/>
</dbReference>
<gene>
    <name evidence="3" type="primary">Mo04418</name>
    <name evidence="3" type="ORF">E5Q_04418</name>
</gene>
<feature type="compositionally biased region" description="Polar residues" evidence="2">
    <location>
        <begin position="13"/>
        <end position="36"/>
    </location>
</feature>
<dbReference type="RefSeq" id="XP_014564806.1">
    <property type="nucleotide sequence ID" value="XM_014709320.1"/>
</dbReference>
<dbReference type="InParanoid" id="G7E4H9"/>
<dbReference type="InterPro" id="IPR011009">
    <property type="entry name" value="Kinase-like_dom_sf"/>
</dbReference>
<dbReference type="EMBL" id="BABT02000134">
    <property type="protein sequence ID" value="GAA97739.1"/>
    <property type="molecule type" value="Genomic_DNA"/>
</dbReference>
<dbReference type="STRING" id="764103.G7E4H9"/>
<dbReference type="CDD" id="cd05157">
    <property type="entry name" value="ETNK_euk"/>
    <property type="match status" value="1"/>
</dbReference>
<dbReference type="PANTHER" id="PTHR22603">
    <property type="entry name" value="CHOLINE/ETHANOALAMINE KINASE"/>
    <property type="match status" value="1"/>
</dbReference>
<reference evidence="3 4" key="2">
    <citation type="journal article" date="2012" name="Open Biol.">
        <title>Characteristics of nucleosomes and linker DNA regions on the genome of the basidiomycete Mixia osmundae revealed by mono- and dinucleosome mapping.</title>
        <authorList>
            <person name="Nishida H."/>
            <person name="Kondo S."/>
            <person name="Matsumoto T."/>
            <person name="Suzuki Y."/>
            <person name="Yoshikawa H."/>
            <person name="Taylor T.D."/>
            <person name="Sugiyama J."/>
        </authorList>
    </citation>
    <scope>NUCLEOTIDE SEQUENCE [LARGE SCALE GENOMIC DNA]</scope>
    <source>
        <strain evidence="4">CBS 9802 / IAM 14324 / JCM 22182 / KY 12970</strain>
    </source>
</reference>
<dbReference type="PANTHER" id="PTHR22603:SF93">
    <property type="entry name" value="RE24176P"/>
    <property type="match status" value="1"/>
</dbReference>
<evidence type="ECO:0000313" key="4">
    <source>
        <dbReference type="Proteomes" id="UP000009131"/>
    </source>
</evidence>
<evidence type="ECO:0008006" key="5">
    <source>
        <dbReference type="Google" id="ProtNLM"/>
    </source>
</evidence>
<dbReference type="GO" id="GO:0006646">
    <property type="term" value="P:phosphatidylethanolamine biosynthetic process"/>
    <property type="evidence" value="ECO:0007669"/>
    <property type="project" value="TreeGrafter"/>
</dbReference>
<name>G7E4H9_MIXOS</name>
<keyword evidence="4" id="KW-1185">Reference proteome</keyword>
<dbReference type="eggNOG" id="KOG2686">
    <property type="taxonomic scope" value="Eukaryota"/>
</dbReference>
<dbReference type="Gene3D" id="3.90.1200.10">
    <property type="match status" value="1"/>
</dbReference>